<dbReference type="SUPFAM" id="SSF56601">
    <property type="entry name" value="beta-lactamase/transpeptidase-like"/>
    <property type="match status" value="1"/>
</dbReference>
<dbReference type="AlphaFoldDB" id="A0A367FRZ4"/>
<dbReference type="Gene3D" id="3.40.710.10">
    <property type="entry name" value="DD-peptidase/beta-lactamase superfamily"/>
    <property type="match status" value="1"/>
</dbReference>
<protein>
    <submittedName>
        <fullName evidence="3">Class A beta-lactamase-related serine hydrolase</fullName>
    </submittedName>
</protein>
<dbReference type="GO" id="GO:0016787">
    <property type="term" value="F:hydrolase activity"/>
    <property type="evidence" value="ECO:0007669"/>
    <property type="project" value="UniProtKB-KW"/>
</dbReference>
<dbReference type="InterPro" id="IPR052907">
    <property type="entry name" value="Beta-lactamase/esterase"/>
</dbReference>
<organism evidence="3 4">
    <name type="scientific">Sphaerisporangium album</name>
    <dbReference type="NCBI Taxonomy" id="509200"/>
    <lineage>
        <taxon>Bacteria</taxon>
        <taxon>Bacillati</taxon>
        <taxon>Actinomycetota</taxon>
        <taxon>Actinomycetes</taxon>
        <taxon>Streptosporangiales</taxon>
        <taxon>Streptosporangiaceae</taxon>
        <taxon>Sphaerisporangium</taxon>
    </lineage>
</organism>
<dbReference type="PANTHER" id="PTHR43319:SF3">
    <property type="entry name" value="BETA-LACTAMASE-RELATED DOMAIN-CONTAINING PROTEIN"/>
    <property type="match status" value="1"/>
</dbReference>
<proteinExistence type="predicted"/>
<evidence type="ECO:0000313" key="3">
    <source>
        <dbReference type="EMBL" id="RCG32467.1"/>
    </source>
</evidence>
<dbReference type="RefSeq" id="WP_114027105.1">
    <property type="nucleotide sequence ID" value="NZ_QOIL01000002.1"/>
</dbReference>
<dbReference type="Pfam" id="PF00144">
    <property type="entry name" value="Beta-lactamase"/>
    <property type="match status" value="1"/>
</dbReference>
<dbReference type="EMBL" id="QOIL01000002">
    <property type="protein sequence ID" value="RCG32467.1"/>
    <property type="molecule type" value="Genomic_DNA"/>
</dbReference>
<name>A0A367FRZ4_9ACTN</name>
<evidence type="ECO:0000313" key="4">
    <source>
        <dbReference type="Proteomes" id="UP000253094"/>
    </source>
</evidence>
<keyword evidence="3" id="KW-0378">Hydrolase</keyword>
<dbReference type="PANTHER" id="PTHR43319">
    <property type="entry name" value="BETA-LACTAMASE-RELATED"/>
    <property type="match status" value="1"/>
</dbReference>
<feature type="region of interest" description="Disordered" evidence="1">
    <location>
        <begin position="210"/>
        <end position="232"/>
    </location>
</feature>
<dbReference type="InterPro" id="IPR012338">
    <property type="entry name" value="Beta-lactam/transpept-like"/>
</dbReference>
<dbReference type="OrthoDB" id="9809635at2"/>
<dbReference type="InterPro" id="IPR001466">
    <property type="entry name" value="Beta-lactam-related"/>
</dbReference>
<accession>A0A367FRZ4</accession>
<evidence type="ECO:0000256" key="1">
    <source>
        <dbReference type="SAM" id="MobiDB-lite"/>
    </source>
</evidence>
<gene>
    <name evidence="3" type="ORF">DQ384_02880</name>
</gene>
<sequence length="395" mass="41826">MTVQGHCDPRFARVREVFDTSFAGGEELGAAFAVYLGGEPVVDLWGGVADRHTGRAWERDTPVLTYSCTKAVTATALLMLAERGLVDVAAPVAEVWPEFAAHGKQDVTVEQVLSHQSGLPAIDEEVPVEEFEDHPAIAARLAGQAPIWEPGTAHGYHALTYGFLAGEIVRRVTGRSTGEVVAEEIAGPRGLDLWLGAPDDVAARAARLSAGERAGSTGGMATPPPPPGEGTPLEQLARAVLDKTSLMNRALGNPNPNKLKGGGNHPVILRTGWPAMGLVATARGLAGFYRDLIAGEILKHDTLRDAMRRRAHGPDRVLIIDSSFGLGYMRSSMNFLTPRRAADTAFGHTGLGGSLGLGDPDHGLAMAYTMNRMTTAGPGVLRAYRLASAVYDSLD</sequence>
<dbReference type="Proteomes" id="UP000253094">
    <property type="component" value="Unassembled WGS sequence"/>
</dbReference>
<keyword evidence="4" id="KW-1185">Reference proteome</keyword>
<reference evidence="3 4" key="1">
    <citation type="submission" date="2018-06" db="EMBL/GenBank/DDBJ databases">
        <title>Sphaerisporangium craniellae sp. nov., isolated from a marine sponge in the South China Sea.</title>
        <authorList>
            <person name="Li L."/>
        </authorList>
    </citation>
    <scope>NUCLEOTIDE SEQUENCE [LARGE SCALE GENOMIC DNA]</scope>
    <source>
        <strain evidence="3 4">CCTCC AA 208026</strain>
    </source>
</reference>
<comment type="caution">
    <text evidence="3">The sequence shown here is derived from an EMBL/GenBank/DDBJ whole genome shotgun (WGS) entry which is preliminary data.</text>
</comment>
<feature type="domain" description="Beta-lactamase-related" evidence="2">
    <location>
        <begin position="22"/>
        <end position="389"/>
    </location>
</feature>
<evidence type="ECO:0000259" key="2">
    <source>
        <dbReference type="Pfam" id="PF00144"/>
    </source>
</evidence>